<evidence type="ECO:0008006" key="4">
    <source>
        <dbReference type="Google" id="ProtNLM"/>
    </source>
</evidence>
<name>A0A8J3K1L5_9ACTN</name>
<dbReference type="Proteomes" id="UP000619293">
    <property type="component" value="Unassembled WGS sequence"/>
</dbReference>
<comment type="caution">
    <text evidence="2">The sequence shown here is derived from an EMBL/GenBank/DDBJ whole genome shotgun (WGS) entry which is preliminary data.</text>
</comment>
<proteinExistence type="predicted"/>
<dbReference type="EMBL" id="BONG01000045">
    <property type="protein sequence ID" value="GIF92399.1"/>
    <property type="molecule type" value="Genomic_DNA"/>
</dbReference>
<feature type="chain" id="PRO_5039652584" description="Peptidase inhibitor family I36" evidence="1">
    <location>
        <begin position="30"/>
        <end position="143"/>
    </location>
</feature>
<keyword evidence="3" id="KW-1185">Reference proteome</keyword>
<evidence type="ECO:0000313" key="2">
    <source>
        <dbReference type="EMBL" id="GIF92399.1"/>
    </source>
</evidence>
<accession>A0A8J3K1L5</accession>
<feature type="signal peptide" evidence="1">
    <location>
        <begin position="1"/>
        <end position="29"/>
    </location>
</feature>
<dbReference type="AlphaFoldDB" id="A0A8J3K1L5"/>
<reference evidence="2 3" key="1">
    <citation type="submission" date="2021-01" db="EMBL/GenBank/DDBJ databases">
        <title>Whole genome shotgun sequence of Catellatospora chokoriensis NBRC 107358.</title>
        <authorList>
            <person name="Komaki H."/>
            <person name="Tamura T."/>
        </authorList>
    </citation>
    <scope>NUCLEOTIDE SEQUENCE [LARGE SCALE GENOMIC DNA]</scope>
    <source>
        <strain evidence="2 3">NBRC 107358</strain>
    </source>
</reference>
<sequence>MTTTKRVARRAAALAAGVIAVAGVSLVNAQPAAALPNLTTYLSGSGTLVGTEFEHRNYSGAYLSYEANRNCTLTLADSDFEDDSLPSGLGYDWDNDISSVKNWAGCVTNHFENDNQSGASTGYLLDGALPSSMDDRTESIRWT</sequence>
<protein>
    <recommendedName>
        <fullName evidence="4">Peptidase inhibitor family I36</fullName>
    </recommendedName>
</protein>
<evidence type="ECO:0000313" key="3">
    <source>
        <dbReference type="Proteomes" id="UP000619293"/>
    </source>
</evidence>
<gene>
    <name evidence="2" type="ORF">Cch02nite_58430</name>
</gene>
<organism evidence="2 3">
    <name type="scientific">Catellatospora chokoriensis</name>
    <dbReference type="NCBI Taxonomy" id="310353"/>
    <lineage>
        <taxon>Bacteria</taxon>
        <taxon>Bacillati</taxon>
        <taxon>Actinomycetota</taxon>
        <taxon>Actinomycetes</taxon>
        <taxon>Micromonosporales</taxon>
        <taxon>Micromonosporaceae</taxon>
        <taxon>Catellatospora</taxon>
    </lineage>
</organism>
<evidence type="ECO:0000256" key="1">
    <source>
        <dbReference type="SAM" id="SignalP"/>
    </source>
</evidence>
<dbReference type="Gene3D" id="2.60.20.10">
    <property type="entry name" value="Crystallins"/>
    <property type="match status" value="1"/>
</dbReference>
<keyword evidence="1" id="KW-0732">Signal</keyword>
<dbReference type="RefSeq" id="WP_191838270.1">
    <property type="nucleotide sequence ID" value="NZ_BAAALB010000003.1"/>
</dbReference>